<evidence type="ECO:0000256" key="1">
    <source>
        <dbReference type="SAM" id="Phobius"/>
    </source>
</evidence>
<reference evidence="2 3" key="1">
    <citation type="journal article" date="2019" name="Int. J. Syst. Evol. Microbiol.">
        <title>The Global Catalogue of Microorganisms (GCM) 10K type strain sequencing project: providing services to taxonomists for standard genome sequencing and annotation.</title>
        <authorList>
            <consortium name="The Broad Institute Genomics Platform"/>
            <consortium name="The Broad Institute Genome Sequencing Center for Infectious Disease"/>
            <person name="Wu L."/>
            <person name="Ma J."/>
        </authorList>
    </citation>
    <scope>NUCLEOTIDE SEQUENCE [LARGE SCALE GENOMIC DNA]</scope>
    <source>
        <strain evidence="2 3">CGMCC 1.12689</strain>
    </source>
</reference>
<name>A0ABD6C2X8_9EURY</name>
<organism evidence="2 3">
    <name type="scientific">Halorubrum laminariae</name>
    <dbReference type="NCBI Taxonomy" id="1433523"/>
    <lineage>
        <taxon>Archaea</taxon>
        <taxon>Methanobacteriati</taxon>
        <taxon>Methanobacteriota</taxon>
        <taxon>Stenosarchaea group</taxon>
        <taxon>Halobacteria</taxon>
        <taxon>Halobacteriales</taxon>
        <taxon>Haloferacaceae</taxon>
        <taxon>Halorubrum</taxon>
    </lineage>
</organism>
<keyword evidence="1" id="KW-1133">Transmembrane helix</keyword>
<gene>
    <name evidence="2" type="ORF">ACFR9T_14445</name>
</gene>
<evidence type="ECO:0000313" key="3">
    <source>
        <dbReference type="Proteomes" id="UP001597185"/>
    </source>
</evidence>
<protein>
    <recommendedName>
        <fullName evidence="4">Type IV pilin</fullName>
    </recommendedName>
</protein>
<comment type="caution">
    <text evidence="2">The sequence shown here is derived from an EMBL/GenBank/DDBJ whole genome shotgun (WGS) entry which is preliminary data.</text>
</comment>
<dbReference type="RefSeq" id="WP_256417998.1">
    <property type="nucleotide sequence ID" value="NZ_JANHDL010000003.1"/>
</dbReference>
<dbReference type="InterPro" id="IPR055685">
    <property type="entry name" value="DUF7261"/>
</dbReference>
<evidence type="ECO:0000313" key="2">
    <source>
        <dbReference type="EMBL" id="MFD1571769.1"/>
    </source>
</evidence>
<keyword evidence="1" id="KW-0812">Transmembrane</keyword>
<dbReference type="EMBL" id="JBHUDB010000011">
    <property type="protein sequence ID" value="MFD1571769.1"/>
    <property type="molecule type" value="Genomic_DNA"/>
</dbReference>
<evidence type="ECO:0008006" key="4">
    <source>
        <dbReference type="Google" id="ProtNLM"/>
    </source>
</evidence>
<dbReference type="Pfam" id="PF23922">
    <property type="entry name" value="DUF7261"/>
    <property type="match status" value="1"/>
</dbReference>
<feature type="transmembrane region" description="Helical" evidence="1">
    <location>
        <begin position="26"/>
        <end position="47"/>
    </location>
</feature>
<keyword evidence="1" id="KW-0472">Membrane</keyword>
<keyword evidence="3" id="KW-1185">Reference proteome</keyword>
<proteinExistence type="predicted"/>
<dbReference type="Proteomes" id="UP001597185">
    <property type="component" value="Unassembled WGS sequence"/>
</dbReference>
<accession>A0ABD6C2X8</accession>
<sequence length="311" mass="32806">MADVTAPAAGDDPNRGRLRDDDRGQLLLVAGLVMAVSLVALVVLLNASIYSENLATRGVEAADGEPLEIRAAAVDGTGTLIDATNRGQPGSYSAAETDIENGIVDLDRRLGRTAARRGGIANLSLTDDELREGRYVTGSLDDSSNVSAVEQTRSFTVAADTSSTDEDNPFTVVFNRTGSNTTHEAYAYESSSGTVVVETGTNGTNVTEACRIDGIEDSRVTVDVTGESVDGESCPGIWPTELSEESDAYVIEFANTADVDAEMAATVLSDGSVSSLETTPAVYDATLRFRYRTADLRFETTVRVAPGEPND</sequence>
<dbReference type="AlphaFoldDB" id="A0ABD6C2X8"/>